<evidence type="ECO:0000313" key="3">
    <source>
        <dbReference type="Proteomes" id="UP001174909"/>
    </source>
</evidence>
<dbReference type="Proteomes" id="UP001174909">
    <property type="component" value="Unassembled WGS sequence"/>
</dbReference>
<keyword evidence="3" id="KW-1185">Reference proteome</keyword>
<sequence length="275" mass="31697">MEKYLKSIYRTIERIWTPDVCVQCHTRFSGGGYFATTKQGYELVFCTLKCGDDYWEEYGKFGRNPTVFMQRGPRTCRLPGCSKPCYVEGNGKVHDYCGRTHAQQHGAMSSPREGGRWGAGRTTGYARQGSHSGWDNQTGPIYFYNRGEPYYEFTNFYEAIVEIDGQDWLTTEHYFQAQKFVGTPLVSTIRLLERPREAFDKSRDPRYSHWRRSDWEEVKEGIMFKACRQSSLNTSTSSGCWWALRTGSWWSALPTTATGEMVGMVRGRTDSEYCS</sequence>
<reference evidence="2" key="1">
    <citation type="submission" date="2023-03" db="EMBL/GenBank/DDBJ databases">
        <authorList>
            <person name="Steffen K."/>
            <person name="Cardenas P."/>
        </authorList>
    </citation>
    <scope>NUCLEOTIDE SEQUENCE</scope>
</reference>
<dbReference type="Pfam" id="PF08719">
    <property type="entry name" value="NADAR"/>
    <property type="match status" value="1"/>
</dbReference>
<dbReference type="CDD" id="cd15457">
    <property type="entry name" value="NADAR"/>
    <property type="match status" value="1"/>
</dbReference>
<accession>A0AA35SIS0</accession>
<evidence type="ECO:0000259" key="1">
    <source>
        <dbReference type="Pfam" id="PF08719"/>
    </source>
</evidence>
<comment type="caution">
    <text evidence="2">The sequence shown here is derived from an EMBL/GenBank/DDBJ whole genome shotgun (WGS) entry which is preliminary data.</text>
</comment>
<protein>
    <submittedName>
        <fullName evidence="2">N-glycosidase YbiA</fullName>
    </submittedName>
</protein>
<gene>
    <name evidence="2" type="ORF">GBAR_LOCUS16864</name>
</gene>
<organism evidence="2 3">
    <name type="scientific">Geodia barretti</name>
    <name type="common">Barrett's horny sponge</name>
    <dbReference type="NCBI Taxonomy" id="519541"/>
    <lineage>
        <taxon>Eukaryota</taxon>
        <taxon>Metazoa</taxon>
        <taxon>Porifera</taxon>
        <taxon>Demospongiae</taxon>
        <taxon>Heteroscleromorpha</taxon>
        <taxon>Tetractinellida</taxon>
        <taxon>Astrophorina</taxon>
        <taxon>Geodiidae</taxon>
        <taxon>Geodia</taxon>
    </lineage>
</organism>
<name>A0AA35SIS0_GEOBA</name>
<dbReference type="AlphaFoldDB" id="A0AA35SIS0"/>
<dbReference type="Gene3D" id="1.10.357.40">
    <property type="entry name" value="YbiA-like"/>
    <property type="match status" value="1"/>
</dbReference>
<evidence type="ECO:0000313" key="2">
    <source>
        <dbReference type="EMBL" id="CAI8029732.1"/>
    </source>
</evidence>
<dbReference type="EMBL" id="CASHTH010002431">
    <property type="protein sequence ID" value="CAI8029732.1"/>
    <property type="molecule type" value="Genomic_DNA"/>
</dbReference>
<feature type="domain" description="NADAR" evidence="1">
    <location>
        <begin position="142"/>
        <end position="228"/>
    </location>
</feature>
<proteinExistence type="predicted"/>
<dbReference type="SUPFAM" id="SSF143990">
    <property type="entry name" value="YbiA-like"/>
    <property type="match status" value="1"/>
</dbReference>
<dbReference type="InterPro" id="IPR037238">
    <property type="entry name" value="YbiA-like_sf"/>
</dbReference>
<dbReference type="InterPro" id="IPR012816">
    <property type="entry name" value="NADAR"/>
</dbReference>